<accession>A0ABY4B0W2</accession>
<dbReference type="RefSeq" id="WP_243570479.1">
    <property type="nucleotide sequence ID" value="NZ_BAAARD010000001.1"/>
</dbReference>
<feature type="compositionally biased region" description="Low complexity" evidence="1">
    <location>
        <begin position="35"/>
        <end position="44"/>
    </location>
</feature>
<protein>
    <recommendedName>
        <fullName evidence="4">HNH endonuclease</fullName>
    </recommendedName>
</protein>
<keyword evidence="3" id="KW-1185">Reference proteome</keyword>
<reference evidence="2 3" key="1">
    <citation type="submission" date="2022-03" db="EMBL/GenBank/DDBJ databases">
        <title>Agromyces sp. isolated from the gut of P. brevitarsis seulensis larvae.</title>
        <authorList>
            <person name="Won M."/>
            <person name="Kwon S.-W."/>
        </authorList>
    </citation>
    <scope>NUCLEOTIDE SEQUENCE [LARGE SCALE GENOMIC DNA]</scope>
    <source>
        <strain evidence="2 3">KACC 16215</strain>
    </source>
</reference>
<evidence type="ECO:0008006" key="4">
    <source>
        <dbReference type="Google" id="ProtNLM"/>
    </source>
</evidence>
<evidence type="ECO:0000313" key="2">
    <source>
        <dbReference type="EMBL" id="UOE27651.1"/>
    </source>
</evidence>
<sequence>MHISETAFPHLVAAADERMVRELETRRVAAERQAEAQGAARAAGGEAGARPRRGWLRRHFGPAAPAELARSH</sequence>
<name>A0ABY4B0W2_9MICO</name>
<feature type="compositionally biased region" description="Basic residues" evidence="1">
    <location>
        <begin position="50"/>
        <end position="60"/>
    </location>
</feature>
<organism evidence="2 3">
    <name type="scientific">Agromyces soli</name>
    <dbReference type="NCBI Taxonomy" id="659012"/>
    <lineage>
        <taxon>Bacteria</taxon>
        <taxon>Bacillati</taxon>
        <taxon>Actinomycetota</taxon>
        <taxon>Actinomycetes</taxon>
        <taxon>Micrococcales</taxon>
        <taxon>Microbacteriaceae</taxon>
        <taxon>Agromyces</taxon>
    </lineage>
</organism>
<dbReference type="EMBL" id="CP094533">
    <property type="protein sequence ID" value="UOE27651.1"/>
    <property type="molecule type" value="Genomic_DNA"/>
</dbReference>
<evidence type="ECO:0000313" key="3">
    <source>
        <dbReference type="Proteomes" id="UP000831304"/>
    </source>
</evidence>
<gene>
    <name evidence="2" type="ORF">MTP13_07700</name>
</gene>
<evidence type="ECO:0000256" key="1">
    <source>
        <dbReference type="SAM" id="MobiDB-lite"/>
    </source>
</evidence>
<proteinExistence type="predicted"/>
<feature type="region of interest" description="Disordered" evidence="1">
    <location>
        <begin position="31"/>
        <end position="72"/>
    </location>
</feature>
<dbReference type="Proteomes" id="UP000831304">
    <property type="component" value="Chromosome"/>
</dbReference>